<keyword evidence="6 9" id="KW-0238">DNA-binding</keyword>
<dbReference type="GO" id="GO:0045893">
    <property type="term" value="P:positive regulation of DNA-templated transcription"/>
    <property type="evidence" value="ECO:0007669"/>
    <property type="project" value="InterPro"/>
</dbReference>
<evidence type="ECO:0000256" key="9">
    <source>
        <dbReference type="HAMAP-Rule" id="MF_01891"/>
    </source>
</evidence>
<dbReference type="KEGG" id="htl:HPTL_1535"/>
<evidence type="ECO:0000256" key="6">
    <source>
        <dbReference type="ARBA" id="ARBA00023125"/>
    </source>
</evidence>
<comment type="subunit">
    <text evidence="9">Heterohexamer composed of two FlhC and four FlhD subunits. Each FlhC binds a FlhD dimer, forming a heterotrimer, and a hexamer assembles by dimerization of two heterotrimers.</text>
</comment>
<dbReference type="InterPro" id="IPR007944">
    <property type="entry name" value="FlhC"/>
</dbReference>
<dbReference type="GO" id="GO:1902208">
    <property type="term" value="P:regulation of bacterial-type flagellum assembly"/>
    <property type="evidence" value="ECO:0007669"/>
    <property type="project" value="UniProtKB-UniRule"/>
</dbReference>
<evidence type="ECO:0000256" key="4">
    <source>
        <dbReference type="ARBA" id="ARBA00022833"/>
    </source>
</evidence>
<feature type="binding site" evidence="9">
    <location>
        <position position="156"/>
    </location>
    <ligand>
        <name>Zn(2+)</name>
        <dbReference type="ChEBI" id="CHEBI:29105"/>
    </ligand>
</feature>
<evidence type="ECO:0000256" key="3">
    <source>
        <dbReference type="ARBA" id="ARBA00022795"/>
    </source>
</evidence>
<dbReference type="GO" id="GO:0008270">
    <property type="term" value="F:zinc ion binding"/>
    <property type="evidence" value="ECO:0007669"/>
    <property type="project" value="UniProtKB-UniRule"/>
</dbReference>
<dbReference type="EMBL" id="AP018558">
    <property type="protein sequence ID" value="BBD77797.1"/>
    <property type="molecule type" value="Genomic_DNA"/>
</dbReference>
<dbReference type="SUPFAM" id="SSF160930">
    <property type="entry name" value="FlhC-like"/>
    <property type="match status" value="1"/>
</dbReference>
<dbReference type="PIRSF" id="PIRSF003159">
    <property type="entry name" value="FlhC"/>
    <property type="match status" value="1"/>
</dbReference>
<comment type="function">
    <text evidence="9">Functions in complex with FlhD as a master transcriptional regulator that regulates transcription of several flagellar and non-flagellar operons by binding to their promoter region. Activates expression of class 2 flagellar genes, including fliA, which is a flagellum-specific sigma factor that turns on the class 3 genes. Also regulates genes whose products function in a variety of physiological pathways.</text>
</comment>
<keyword evidence="8 9" id="KW-0804">Transcription</keyword>
<keyword evidence="12" id="KW-1185">Reference proteome</keyword>
<feature type="binding site" evidence="9">
    <location>
        <position position="136"/>
    </location>
    <ligand>
        <name>Zn(2+)</name>
        <dbReference type="ChEBI" id="CHEBI:29105"/>
    </ligand>
</feature>
<dbReference type="GO" id="GO:0005737">
    <property type="term" value="C:cytoplasm"/>
    <property type="evidence" value="ECO:0007669"/>
    <property type="project" value="UniProtKB-SubCell"/>
</dbReference>
<keyword evidence="1 9" id="KW-0963">Cytoplasm</keyword>
<dbReference type="Proteomes" id="UP000262004">
    <property type="component" value="Chromosome"/>
</dbReference>
<keyword evidence="2 9" id="KW-0479">Metal-binding</keyword>
<keyword evidence="11" id="KW-0966">Cell projection</keyword>
<feature type="binding site" evidence="9">
    <location>
        <position position="139"/>
    </location>
    <ligand>
        <name>Zn(2+)</name>
        <dbReference type="ChEBI" id="CHEBI:29105"/>
    </ligand>
</feature>
<name>A0A2Z6DZ56_HYDTE</name>
<keyword evidence="3 9" id="KW-1005">Bacterial flagellum biogenesis</keyword>
<dbReference type="GO" id="GO:0044781">
    <property type="term" value="P:bacterial-type flagellum organization"/>
    <property type="evidence" value="ECO:0007669"/>
    <property type="project" value="UniProtKB-KW"/>
</dbReference>
<keyword evidence="7 9" id="KW-0010">Activator</keyword>
<organism evidence="11 12">
    <name type="scientific">Hydrogenophilus thermoluteolus</name>
    <name type="common">Pseudomonas hydrogenothermophila</name>
    <dbReference type="NCBI Taxonomy" id="297"/>
    <lineage>
        <taxon>Bacteria</taxon>
        <taxon>Pseudomonadati</taxon>
        <taxon>Pseudomonadota</taxon>
        <taxon>Hydrogenophilia</taxon>
        <taxon>Hydrogenophilales</taxon>
        <taxon>Hydrogenophilaceae</taxon>
        <taxon>Hydrogenophilus</taxon>
    </lineage>
</organism>
<dbReference type="HAMAP" id="MF_01891">
    <property type="entry name" value="FhlC"/>
    <property type="match status" value="1"/>
</dbReference>
<dbReference type="RefSeq" id="WP_119335503.1">
    <property type="nucleotide sequence ID" value="NZ_AP018558.1"/>
</dbReference>
<keyword evidence="11" id="KW-0282">Flagellum</keyword>
<keyword evidence="5 9" id="KW-0805">Transcription regulation</keyword>
<evidence type="ECO:0000313" key="11">
    <source>
        <dbReference type="EMBL" id="BBD77797.1"/>
    </source>
</evidence>
<feature type="binding site" evidence="9">
    <location>
        <position position="159"/>
    </location>
    <ligand>
        <name>Zn(2+)</name>
        <dbReference type="ChEBI" id="CHEBI:29105"/>
    </ligand>
</feature>
<dbReference type="AlphaFoldDB" id="A0A2Z6DZ56"/>
<dbReference type="OrthoDB" id="5570801at2"/>
<dbReference type="NCBIfam" id="NF009365">
    <property type="entry name" value="PRK12722.1"/>
    <property type="match status" value="1"/>
</dbReference>
<evidence type="ECO:0000313" key="12">
    <source>
        <dbReference type="Proteomes" id="UP000262004"/>
    </source>
</evidence>
<proteinExistence type="inferred from homology"/>
<accession>A0A2Z6DZ56</accession>
<evidence type="ECO:0000256" key="2">
    <source>
        <dbReference type="ARBA" id="ARBA00022723"/>
    </source>
</evidence>
<evidence type="ECO:0000256" key="1">
    <source>
        <dbReference type="ARBA" id="ARBA00022490"/>
    </source>
</evidence>
<gene>
    <name evidence="9 11" type="primary">flhC</name>
    <name evidence="11" type="ORF">HPTL_1535</name>
</gene>
<dbReference type="GO" id="GO:0003677">
    <property type="term" value="F:DNA binding"/>
    <property type="evidence" value="ECO:0007669"/>
    <property type="project" value="UniProtKB-UniRule"/>
</dbReference>
<evidence type="ECO:0000256" key="7">
    <source>
        <dbReference type="ARBA" id="ARBA00023159"/>
    </source>
</evidence>
<comment type="subcellular location">
    <subcellularLocation>
        <location evidence="9 10">Cytoplasm</location>
    </subcellularLocation>
</comment>
<reference evidence="11 12" key="1">
    <citation type="submission" date="2018-04" db="EMBL/GenBank/DDBJ databases">
        <title>Complete genome sequence of Hydrogenophilus thermoluteolus TH-1.</title>
        <authorList>
            <person name="Arai H."/>
        </authorList>
    </citation>
    <scope>NUCLEOTIDE SEQUENCE [LARGE SCALE GENOMIC DNA]</scope>
    <source>
        <strain evidence="11 12">TH-1</strain>
    </source>
</reference>
<keyword evidence="11" id="KW-0969">Cilium</keyword>
<sequence>MAKKLEQIEADAQEILIAAELIRLGARMQLLEAEVVLSRDRLMKLYKQVRGVSPPKGMLPFSTDWFMSWQPNVHSTLFANFWQQVAETDHRRRLITAYQLYLDTVDAVQIEPVLSITRAWTLLRFLNAELLQLTPCSQCGGHFVTHAYEPAKTFVCGLCHMPSRAGAGQENRKHRLAAAQRSLPVKKNRRRVASAVTG</sequence>
<keyword evidence="4 9" id="KW-0862">Zinc</keyword>
<evidence type="ECO:0000256" key="8">
    <source>
        <dbReference type="ARBA" id="ARBA00023163"/>
    </source>
</evidence>
<comment type="similarity">
    <text evidence="9 10">Belongs to the FlhC family.</text>
</comment>
<comment type="cofactor">
    <cofactor evidence="9">
        <name>Zn(2+)</name>
        <dbReference type="ChEBI" id="CHEBI:29105"/>
    </cofactor>
    <text evidence="9">Binds 1 zinc ion per subunit.</text>
</comment>
<dbReference type="Pfam" id="PF05280">
    <property type="entry name" value="FlhC"/>
    <property type="match status" value="1"/>
</dbReference>
<protein>
    <recommendedName>
        <fullName evidence="9 10">Flagellar transcriptional regulator FlhC</fullName>
    </recommendedName>
</protein>
<evidence type="ECO:0000256" key="5">
    <source>
        <dbReference type="ARBA" id="ARBA00023015"/>
    </source>
</evidence>
<evidence type="ECO:0000256" key="10">
    <source>
        <dbReference type="PIRNR" id="PIRNR003159"/>
    </source>
</evidence>